<evidence type="ECO:0000313" key="3">
    <source>
        <dbReference type="Proteomes" id="UP000321570"/>
    </source>
</evidence>
<protein>
    <submittedName>
        <fullName evidence="2">Uncharacterized protein</fullName>
    </submittedName>
</protein>
<name>A0A564YM25_HYMDI</name>
<proteinExistence type="predicted"/>
<evidence type="ECO:0000256" key="1">
    <source>
        <dbReference type="SAM" id="MobiDB-lite"/>
    </source>
</evidence>
<feature type="compositionally biased region" description="Basic and acidic residues" evidence="1">
    <location>
        <begin position="27"/>
        <end position="42"/>
    </location>
</feature>
<feature type="compositionally biased region" description="Basic and acidic residues" evidence="1">
    <location>
        <begin position="65"/>
        <end position="87"/>
    </location>
</feature>
<keyword evidence="3" id="KW-1185">Reference proteome</keyword>
<dbReference type="EMBL" id="CABIJS010000255">
    <property type="protein sequence ID" value="VUZ47723.1"/>
    <property type="molecule type" value="Genomic_DNA"/>
</dbReference>
<feature type="region of interest" description="Disordered" evidence="1">
    <location>
        <begin position="1"/>
        <end position="118"/>
    </location>
</feature>
<gene>
    <name evidence="2" type="ORF">WMSIL1_LOCUS7260</name>
</gene>
<organism evidence="2 3">
    <name type="scientific">Hymenolepis diminuta</name>
    <name type="common">Rat tapeworm</name>
    <dbReference type="NCBI Taxonomy" id="6216"/>
    <lineage>
        <taxon>Eukaryota</taxon>
        <taxon>Metazoa</taxon>
        <taxon>Spiralia</taxon>
        <taxon>Lophotrochozoa</taxon>
        <taxon>Platyhelminthes</taxon>
        <taxon>Cestoda</taxon>
        <taxon>Eucestoda</taxon>
        <taxon>Cyclophyllidea</taxon>
        <taxon>Hymenolepididae</taxon>
        <taxon>Hymenolepis</taxon>
    </lineage>
</organism>
<sequence>MTEVENKAPEVTPEIETPADQPAATEGAKEEQPAEAKTNGEKCKKKGSGFKGWMKNLTSHVKISTRGDKKAKSEAAANGKEEKADEKKEEDEAPKTEAKPEEHKDGEQSQPQEEAEQE</sequence>
<reference evidence="2 3" key="1">
    <citation type="submission" date="2019-07" db="EMBL/GenBank/DDBJ databases">
        <authorList>
            <person name="Jastrzebski P J."/>
            <person name="Paukszto L."/>
            <person name="Jastrzebski P J."/>
        </authorList>
    </citation>
    <scope>NUCLEOTIDE SEQUENCE [LARGE SCALE GENOMIC DNA]</scope>
    <source>
        <strain evidence="2 3">WMS-il1</strain>
    </source>
</reference>
<accession>A0A564YM25</accession>
<dbReference type="Proteomes" id="UP000321570">
    <property type="component" value="Unassembled WGS sequence"/>
</dbReference>
<evidence type="ECO:0000313" key="2">
    <source>
        <dbReference type="EMBL" id="VUZ47723.1"/>
    </source>
</evidence>
<dbReference type="AlphaFoldDB" id="A0A564YM25"/>
<feature type="compositionally biased region" description="Basic and acidic residues" evidence="1">
    <location>
        <begin position="93"/>
        <end position="107"/>
    </location>
</feature>